<dbReference type="EMBL" id="AZBU02000003">
    <property type="protein sequence ID" value="TKR89669.1"/>
    <property type="molecule type" value="Genomic_DNA"/>
</dbReference>
<accession>A0A4U5P118</accession>
<evidence type="ECO:0000313" key="2">
    <source>
        <dbReference type="Proteomes" id="UP000298663"/>
    </source>
</evidence>
<organism evidence="1 2">
    <name type="scientific">Steinernema carpocapsae</name>
    <name type="common">Entomopathogenic nematode</name>
    <dbReference type="NCBI Taxonomy" id="34508"/>
    <lineage>
        <taxon>Eukaryota</taxon>
        <taxon>Metazoa</taxon>
        <taxon>Ecdysozoa</taxon>
        <taxon>Nematoda</taxon>
        <taxon>Chromadorea</taxon>
        <taxon>Rhabditida</taxon>
        <taxon>Tylenchina</taxon>
        <taxon>Panagrolaimomorpha</taxon>
        <taxon>Strongyloidoidea</taxon>
        <taxon>Steinernematidae</taxon>
        <taxon>Steinernema</taxon>
    </lineage>
</organism>
<gene>
    <name evidence="1" type="ORF">L596_013735</name>
</gene>
<dbReference type="AlphaFoldDB" id="A0A4U5P118"/>
<evidence type="ECO:0000313" key="1">
    <source>
        <dbReference type="EMBL" id="TKR89669.1"/>
    </source>
</evidence>
<proteinExistence type="predicted"/>
<name>A0A4U5P118_STECR</name>
<sequence length="305" mass="35504">MSFVEKKLKDLKDRDELRKVNVLVKEDKDEIVSSGPGTTTLRTVTSSVIRDKEDLEDSDYIPVSSMFIDDISVYNNISDQRWADVAKVLKLPCTGKLRETWLVFECDSLSAEHFEILKLLAEKPLEDLTIDWKPKKGLFWNERKSTTSEEAISAAKNAFGQLFAALRGTLTRISFDGPFSLVEFMRWVNHNKIKHVCFTPKHESRFVADDPQARLKVVPSLIEVLKMKLRKCKYEIRVSNLYRQGFDIFDDLRTKYAFRDRMFWSTFDYRTRVKGAPWNVCVKLEDLQKVTAFSVLSIECFVDWD</sequence>
<keyword evidence="2" id="KW-1185">Reference proteome</keyword>
<protein>
    <submittedName>
        <fullName evidence="1">Uncharacterized protein</fullName>
    </submittedName>
</protein>
<dbReference type="Proteomes" id="UP000298663">
    <property type="component" value="Unassembled WGS sequence"/>
</dbReference>
<comment type="caution">
    <text evidence="1">The sequence shown here is derived from an EMBL/GenBank/DDBJ whole genome shotgun (WGS) entry which is preliminary data.</text>
</comment>
<reference evidence="1 2" key="1">
    <citation type="journal article" date="2015" name="Genome Biol.">
        <title>Comparative genomics of Steinernema reveals deeply conserved gene regulatory networks.</title>
        <authorList>
            <person name="Dillman A.R."/>
            <person name="Macchietto M."/>
            <person name="Porter C.F."/>
            <person name="Rogers A."/>
            <person name="Williams B."/>
            <person name="Antoshechkin I."/>
            <person name="Lee M.M."/>
            <person name="Goodwin Z."/>
            <person name="Lu X."/>
            <person name="Lewis E.E."/>
            <person name="Goodrich-Blair H."/>
            <person name="Stock S.P."/>
            <person name="Adams B.J."/>
            <person name="Sternberg P.W."/>
            <person name="Mortazavi A."/>
        </authorList>
    </citation>
    <scope>NUCLEOTIDE SEQUENCE [LARGE SCALE GENOMIC DNA]</scope>
    <source>
        <strain evidence="1 2">ALL</strain>
    </source>
</reference>
<reference evidence="1 2" key="2">
    <citation type="journal article" date="2019" name="G3 (Bethesda)">
        <title>Hybrid Assembly of the Genome of the Entomopathogenic Nematode Steinernema carpocapsae Identifies the X-Chromosome.</title>
        <authorList>
            <person name="Serra L."/>
            <person name="Macchietto M."/>
            <person name="Macias-Munoz A."/>
            <person name="McGill C.J."/>
            <person name="Rodriguez I.M."/>
            <person name="Rodriguez B."/>
            <person name="Murad R."/>
            <person name="Mortazavi A."/>
        </authorList>
    </citation>
    <scope>NUCLEOTIDE SEQUENCE [LARGE SCALE GENOMIC DNA]</scope>
    <source>
        <strain evidence="1 2">ALL</strain>
    </source>
</reference>